<evidence type="ECO:0000256" key="5">
    <source>
        <dbReference type="ARBA" id="ARBA00023203"/>
    </source>
</evidence>
<sequence>MCDHSNGWRPEDGVPDLAMMSDITAEGINVNLRTRYMRDQIYTFSGSILIAVNPYKQLDIYNDEWTTRYRQQKLDRNDPHIFALTEAMYMDLVMQDHGTHETKQQSPNTNHRVHQRNNQQEAITNTAVGFKNQACVISGESGAGKTETTKFILSYLCSVTPNKSIWMEHQILEANTILEAFGNAKTVRNDNSSRFGKFIQICFDSRHQINGCIIQDYLLEQSRITYQSLAERNYHVFYQLLAAGQTNEELRKKFHLMPANFYDYLNKTQCYSIEGVNDCAMFDSLRTAMSVLNMEQESCDGLFSILSAILWLGNMQFKCDENCRSEECQLTNNDEDIIEVVSDLLGVNREKLRPIMLKRQINVRGSITEIPFKIHEARDNRNGMAKALYSKLFTWVVNFINASTNPGLDNNCFLGVLDIFGFENFESNSFEQLCINYANEKLHKFFNQHMFAMEQELYKREGIQFCDINYTDNTPCLELLERPPNCILRLMSEECRMPKGSDSTFIEKLHTEFALANPNPFYIKGGDRRNWSSEFSVRHFAGIVTYNVNGFLKKNKDAQQSQLIDIIETSTNPLLQDIVNCTSRSRDHLSSSFDSSSRTNSFRQDSIDDARAPYEGSNASRTKLSSQQSFCSQASSSNSPSLPHINNIRRGSSFNFDSSMRQNSLTSNSTKSKPTVADSFRHQLASLVELLSN</sequence>
<dbReference type="FunFam" id="1.10.10.820:FF:000001">
    <property type="entry name" value="Myosin heavy chain"/>
    <property type="match status" value="1"/>
</dbReference>
<evidence type="ECO:0000256" key="4">
    <source>
        <dbReference type="ARBA" id="ARBA00023175"/>
    </source>
</evidence>
<evidence type="ECO:0000313" key="9">
    <source>
        <dbReference type="EMBL" id="CAA2962569.1"/>
    </source>
</evidence>
<dbReference type="GO" id="GO:0000146">
    <property type="term" value="F:microfilament motor activity"/>
    <property type="evidence" value="ECO:0007669"/>
    <property type="project" value="TreeGrafter"/>
</dbReference>
<feature type="region of interest" description="Disordered" evidence="7">
    <location>
        <begin position="588"/>
        <end position="677"/>
    </location>
</feature>
<feature type="compositionally biased region" description="Low complexity" evidence="7">
    <location>
        <begin position="590"/>
        <end position="603"/>
    </location>
</feature>
<comment type="similarity">
    <text evidence="6">Belongs to the TRAFAC class myosin-kinesin ATPase superfamily. Myosin family.</text>
</comment>
<gene>
    <name evidence="9" type="ORF">OLEA9_A010054</name>
</gene>
<dbReference type="Proteomes" id="UP000594638">
    <property type="component" value="Unassembled WGS sequence"/>
</dbReference>
<evidence type="ECO:0000259" key="8">
    <source>
        <dbReference type="PROSITE" id="PS51456"/>
    </source>
</evidence>
<comment type="caution">
    <text evidence="6">Lacks conserved residue(s) required for the propagation of feature annotation.</text>
</comment>
<dbReference type="GO" id="GO:0016459">
    <property type="term" value="C:myosin complex"/>
    <property type="evidence" value="ECO:0007669"/>
    <property type="project" value="UniProtKB-KW"/>
</dbReference>
<feature type="non-terminal residue" evidence="9">
    <location>
        <position position="693"/>
    </location>
</feature>
<dbReference type="InterPro" id="IPR001609">
    <property type="entry name" value="Myosin_head_motor_dom-like"/>
</dbReference>
<dbReference type="Pfam" id="PF00063">
    <property type="entry name" value="Myosin_head"/>
    <property type="match status" value="2"/>
</dbReference>
<evidence type="ECO:0000256" key="7">
    <source>
        <dbReference type="SAM" id="MobiDB-lite"/>
    </source>
</evidence>
<reference evidence="9 10" key="1">
    <citation type="submission" date="2019-12" db="EMBL/GenBank/DDBJ databases">
        <authorList>
            <person name="Alioto T."/>
            <person name="Alioto T."/>
            <person name="Gomez Garrido J."/>
        </authorList>
    </citation>
    <scope>NUCLEOTIDE SEQUENCE [LARGE SCALE GENOMIC DNA]</scope>
</reference>
<dbReference type="EMBL" id="CACTIH010001118">
    <property type="protein sequence ID" value="CAA2962569.1"/>
    <property type="molecule type" value="Genomic_DNA"/>
</dbReference>
<dbReference type="PANTHER" id="PTHR13140:SF561">
    <property type="entry name" value="MIP31562P1"/>
    <property type="match status" value="1"/>
</dbReference>
<organism evidence="9 10">
    <name type="scientific">Olea europaea subsp. europaea</name>
    <dbReference type="NCBI Taxonomy" id="158383"/>
    <lineage>
        <taxon>Eukaryota</taxon>
        <taxon>Viridiplantae</taxon>
        <taxon>Streptophyta</taxon>
        <taxon>Embryophyta</taxon>
        <taxon>Tracheophyta</taxon>
        <taxon>Spermatophyta</taxon>
        <taxon>Magnoliopsida</taxon>
        <taxon>eudicotyledons</taxon>
        <taxon>Gunneridae</taxon>
        <taxon>Pentapetalae</taxon>
        <taxon>asterids</taxon>
        <taxon>lamiids</taxon>
        <taxon>Lamiales</taxon>
        <taxon>Oleaceae</taxon>
        <taxon>Oleeae</taxon>
        <taxon>Olea</taxon>
    </lineage>
</organism>
<dbReference type="SMART" id="SM00242">
    <property type="entry name" value="MYSc"/>
    <property type="match status" value="1"/>
</dbReference>
<feature type="compositionally biased region" description="Low complexity" evidence="7">
    <location>
        <begin position="625"/>
        <end position="641"/>
    </location>
</feature>
<dbReference type="GO" id="GO:0016020">
    <property type="term" value="C:membrane"/>
    <property type="evidence" value="ECO:0007669"/>
    <property type="project" value="TreeGrafter"/>
</dbReference>
<dbReference type="GO" id="GO:0005737">
    <property type="term" value="C:cytoplasm"/>
    <property type="evidence" value="ECO:0007669"/>
    <property type="project" value="TreeGrafter"/>
</dbReference>
<dbReference type="InterPro" id="IPR036961">
    <property type="entry name" value="Kinesin_motor_dom_sf"/>
</dbReference>
<evidence type="ECO:0000256" key="1">
    <source>
        <dbReference type="ARBA" id="ARBA00022741"/>
    </source>
</evidence>
<feature type="compositionally biased region" description="Polar residues" evidence="7">
    <location>
        <begin position="649"/>
        <end position="673"/>
    </location>
</feature>
<dbReference type="AlphaFoldDB" id="A0A8S0Q5Z2"/>
<dbReference type="OrthoDB" id="6108017at2759"/>
<dbReference type="PROSITE" id="PS51456">
    <property type="entry name" value="MYOSIN_MOTOR"/>
    <property type="match status" value="1"/>
</dbReference>
<feature type="binding site" evidence="6">
    <location>
        <begin position="139"/>
        <end position="146"/>
    </location>
    <ligand>
        <name>ATP</name>
        <dbReference type="ChEBI" id="CHEBI:30616"/>
    </ligand>
</feature>
<dbReference type="PANTHER" id="PTHR13140">
    <property type="entry name" value="MYOSIN"/>
    <property type="match status" value="1"/>
</dbReference>
<accession>A0A8S0Q5Z2</accession>
<dbReference type="Gene3D" id="1.20.58.530">
    <property type="match status" value="1"/>
</dbReference>
<dbReference type="Gene3D" id="3.40.850.10">
    <property type="entry name" value="Kinesin motor domain"/>
    <property type="match status" value="1"/>
</dbReference>
<dbReference type="InterPro" id="IPR027417">
    <property type="entry name" value="P-loop_NTPase"/>
</dbReference>
<dbReference type="GO" id="GO:0030048">
    <property type="term" value="P:actin filament-based movement"/>
    <property type="evidence" value="ECO:0007669"/>
    <property type="project" value="UniProtKB-ARBA"/>
</dbReference>
<dbReference type="SUPFAM" id="SSF52540">
    <property type="entry name" value="P-loop containing nucleoside triphosphate hydrolases"/>
    <property type="match status" value="1"/>
</dbReference>
<name>A0A8S0Q5Z2_OLEEU</name>
<dbReference type="Gramene" id="OE9A010054T1">
    <property type="protein sequence ID" value="OE9A010054C1"/>
    <property type="gene ID" value="OE9A010054"/>
</dbReference>
<dbReference type="GO" id="GO:0005524">
    <property type="term" value="F:ATP binding"/>
    <property type="evidence" value="ECO:0007669"/>
    <property type="project" value="UniProtKB-UniRule"/>
</dbReference>
<keyword evidence="4 6" id="KW-0505">Motor protein</keyword>
<keyword evidence="3 6" id="KW-0518">Myosin</keyword>
<dbReference type="GO" id="GO:0007015">
    <property type="term" value="P:actin filament organization"/>
    <property type="evidence" value="ECO:0007669"/>
    <property type="project" value="TreeGrafter"/>
</dbReference>
<dbReference type="Gene3D" id="1.10.10.820">
    <property type="match status" value="1"/>
</dbReference>
<proteinExistence type="inferred from homology"/>
<evidence type="ECO:0000256" key="2">
    <source>
        <dbReference type="ARBA" id="ARBA00022840"/>
    </source>
</evidence>
<dbReference type="GO" id="GO:0051015">
    <property type="term" value="F:actin filament binding"/>
    <property type="evidence" value="ECO:0007669"/>
    <property type="project" value="TreeGrafter"/>
</dbReference>
<protein>
    <submittedName>
        <fullName evidence="9">Myosin-I heavy chain isoform X1</fullName>
    </submittedName>
</protein>
<keyword evidence="10" id="KW-1185">Reference proteome</keyword>
<evidence type="ECO:0000256" key="3">
    <source>
        <dbReference type="ARBA" id="ARBA00023123"/>
    </source>
</evidence>
<dbReference type="Gene3D" id="1.20.120.720">
    <property type="entry name" value="Myosin VI head, motor domain, U50 subdomain"/>
    <property type="match status" value="1"/>
</dbReference>
<feature type="domain" description="Myosin motor" evidence="8">
    <location>
        <begin position="12"/>
        <end position="693"/>
    </location>
</feature>
<evidence type="ECO:0000256" key="6">
    <source>
        <dbReference type="PROSITE-ProRule" id="PRU00782"/>
    </source>
</evidence>
<keyword evidence="2 6" id="KW-0067">ATP-binding</keyword>
<keyword evidence="1 6" id="KW-0547">Nucleotide-binding</keyword>
<comment type="caution">
    <text evidence="9">The sequence shown here is derived from an EMBL/GenBank/DDBJ whole genome shotgun (WGS) entry which is preliminary data.</text>
</comment>
<evidence type="ECO:0000313" key="10">
    <source>
        <dbReference type="Proteomes" id="UP000594638"/>
    </source>
</evidence>
<dbReference type="PRINTS" id="PR00193">
    <property type="entry name" value="MYOSINHEAVY"/>
</dbReference>
<keyword evidence="5 6" id="KW-0009">Actin-binding</keyword>